<comment type="similarity">
    <text evidence="2">Belongs to the SusD family.</text>
</comment>
<organism evidence="9 10">
    <name type="scientific">Reichenbachiella ulvae</name>
    <dbReference type="NCBI Taxonomy" id="2980104"/>
    <lineage>
        <taxon>Bacteria</taxon>
        <taxon>Pseudomonadati</taxon>
        <taxon>Bacteroidota</taxon>
        <taxon>Cytophagia</taxon>
        <taxon>Cytophagales</taxon>
        <taxon>Reichenbachiellaceae</taxon>
        <taxon>Reichenbachiella</taxon>
    </lineage>
</organism>
<name>A0ABT3CZZ5_9BACT</name>
<evidence type="ECO:0000256" key="6">
    <source>
        <dbReference type="SAM" id="SignalP"/>
    </source>
</evidence>
<feature type="domain" description="SusD-like N-terminal" evidence="8">
    <location>
        <begin position="23"/>
        <end position="210"/>
    </location>
</feature>
<dbReference type="Gene3D" id="1.25.40.390">
    <property type="match status" value="1"/>
</dbReference>
<dbReference type="SUPFAM" id="SSF48452">
    <property type="entry name" value="TPR-like"/>
    <property type="match status" value="1"/>
</dbReference>
<dbReference type="InterPro" id="IPR033985">
    <property type="entry name" value="SusD-like_N"/>
</dbReference>
<evidence type="ECO:0000256" key="4">
    <source>
        <dbReference type="ARBA" id="ARBA00023136"/>
    </source>
</evidence>
<evidence type="ECO:0000313" key="9">
    <source>
        <dbReference type="EMBL" id="MCV9389271.1"/>
    </source>
</evidence>
<dbReference type="Pfam" id="PF14322">
    <property type="entry name" value="SusD-like_3"/>
    <property type="match status" value="1"/>
</dbReference>
<comment type="subcellular location">
    <subcellularLocation>
        <location evidence="1">Cell outer membrane</location>
    </subcellularLocation>
</comment>
<evidence type="ECO:0000256" key="2">
    <source>
        <dbReference type="ARBA" id="ARBA00006275"/>
    </source>
</evidence>
<feature type="domain" description="RagB/SusD" evidence="7">
    <location>
        <begin position="304"/>
        <end position="562"/>
    </location>
</feature>
<evidence type="ECO:0000256" key="3">
    <source>
        <dbReference type="ARBA" id="ARBA00022729"/>
    </source>
</evidence>
<evidence type="ECO:0000259" key="7">
    <source>
        <dbReference type="Pfam" id="PF07980"/>
    </source>
</evidence>
<dbReference type="Pfam" id="PF07980">
    <property type="entry name" value="SusD_RagB"/>
    <property type="match status" value="1"/>
</dbReference>
<proteinExistence type="inferred from homology"/>
<feature type="signal peptide" evidence="6">
    <location>
        <begin position="1"/>
        <end position="21"/>
    </location>
</feature>
<gene>
    <name evidence="9" type="ORF">N7U62_21580</name>
</gene>
<dbReference type="InterPro" id="IPR012944">
    <property type="entry name" value="SusD_RagB_dom"/>
</dbReference>
<dbReference type="InterPro" id="IPR011990">
    <property type="entry name" value="TPR-like_helical_dom_sf"/>
</dbReference>
<evidence type="ECO:0000313" key="10">
    <source>
        <dbReference type="Proteomes" id="UP001300692"/>
    </source>
</evidence>
<evidence type="ECO:0000259" key="8">
    <source>
        <dbReference type="Pfam" id="PF14322"/>
    </source>
</evidence>
<feature type="chain" id="PRO_5046781760" evidence="6">
    <location>
        <begin position="22"/>
        <end position="562"/>
    </location>
</feature>
<dbReference type="Proteomes" id="UP001300692">
    <property type="component" value="Unassembled WGS sequence"/>
</dbReference>
<dbReference type="PROSITE" id="PS51257">
    <property type="entry name" value="PROKAR_LIPOPROTEIN"/>
    <property type="match status" value="1"/>
</dbReference>
<evidence type="ECO:0000256" key="1">
    <source>
        <dbReference type="ARBA" id="ARBA00004442"/>
    </source>
</evidence>
<keyword evidence="3 6" id="KW-0732">Signal</keyword>
<evidence type="ECO:0000256" key="5">
    <source>
        <dbReference type="ARBA" id="ARBA00023237"/>
    </source>
</evidence>
<protein>
    <submittedName>
        <fullName evidence="9">RagB/SusD family nutrient uptake outer membrane protein</fullName>
    </submittedName>
</protein>
<reference evidence="9 10" key="1">
    <citation type="submission" date="2022-10" db="EMBL/GenBank/DDBJ databases">
        <title>Comparative genomics and taxonomic characterization of three novel marine species of genus Reichenbachiella exhibiting antioxidant and polysaccharide degradation activities.</title>
        <authorList>
            <person name="Muhammad N."/>
            <person name="Lee Y.-J."/>
            <person name="Ko J."/>
            <person name="Kim S.-G."/>
        </authorList>
    </citation>
    <scope>NUCLEOTIDE SEQUENCE [LARGE SCALE GENOMIC DNA]</scope>
    <source>
        <strain evidence="9 10">ABR2-5</strain>
    </source>
</reference>
<dbReference type="EMBL" id="JAOYOD010000001">
    <property type="protein sequence ID" value="MCV9389271.1"/>
    <property type="molecule type" value="Genomic_DNA"/>
</dbReference>
<sequence length="562" mass="63128">MKIKNIYQGLFLLCLSLLVGCNDFLEPKPDNRLTEEQVLENPILAEGWLLKAYKGLPNNYNFNTDASSDDAELNNPNAASRRMNSGGWAANDNPFGIWSKAYEMNLYLNTFISYVDDIEWSWTSEDRDQYYRTRLKAEAHALRAWYGFQLLQAHAGKANSGELLGFPIVTSVLTAEDDINIQRSTFAECVDYIIQDCDAALAGLPDKWEDTGDADYNHVFGLRNENRINGLAIKILKSRLALYAASPAYDDAAAATWQIAADYALEAVQANGGMVLDPSDITYYLDFNSAEVAWGASKRNNANNWEADNFPPSLYGEGLTNPTQDFVEAFPMADGLPIGHPASTFDPSNPYANRDPRLSTYVIYNGMDFKGSIIRTYVNGGADGIGASNNIATVSGYYLKKFMDENVVLDPTNNVGTEHYYTYARMTEAYLNLAEAANELGGPDQSIGGFTPRQIINDLRARAGITNTTYIDGVTTRAEMRDVIHNERRIELSFEGHRFWDIRRWEELDEITTDVKGMRISADQSTYEIFDLAERNYKTYQVYGPIPFNEILKYDIQQNAGW</sequence>
<keyword evidence="5" id="KW-0998">Cell outer membrane</keyword>
<keyword evidence="10" id="KW-1185">Reference proteome</keyword>
<accession>A0ABT3CZZ5</accession>
<comment type="caution">
    <text evidence="9">The sequence shown here is derived from an EMBL/GenBank/DDBJ whole genome shotgun (WGS) entry which is preliminary data.</text>
</comment>
<dbReference type="RefSeq" id="WP_264140194.1">
    <property type="nucleotide sequence ID" value="NZ_JAOYOD010000001.1"/>
</dbReference>
<keyword evidence="4" id="KW-0472">Membrane</keyword>